<dbReference type="InterPro" id="IPR019897">
    <property type="entry name" value="RidA_CS"/>
</dbReference>
<dbReference type="PANTHER" id="PTHR11803">
    <property type="entry name" value="2-IMINOBUTANOATE/2-IMINOPROPANOATE DEAMINASE RIDA"/>
    <property type="match status" value="1"/>
</dbReference>
<comment type="caution">
    <text evidence="2">The sequence shown here is derived from an EMBL/GenBank/DDBJ whole genome shotgun (WGS) entry which is preliminary data.</text>
</comment>
<dbReference type="RefSeq" id="WP_114353966.1">
    <property type="nucleotide sequence ID" value="NZ_QPJJ01000014.1"/>
</dbReference>
<reference evidence="2 3" key="1">
    <citation type="submission" date="2018-07" db="EMBL/GenBank/DDBJ databases">
        <title>Genomic Encyclopedia of Type Strains, Phase IV (KMG-IV): sequencing the most valuable type-strain genomes for metagenomic binning, comparative biology and taxonomic classification.</title>
        <authorList>
            <person name="Goeker M."/>
        </authorList>
    </citation>
    <scope>NUCLEOTIDE SEQUENCE [LARGE SCALE GENOMIC DNA]</scope>
    <source>
        <strain evidence="2 3">DSM 27696</strain>
    </source>
</reference>
<evidence type="ECO:0000256" key="1">
    <source>
        <dbReference type="ARBA" id="ARBA00010552"/>
    </source>
</evidence>
<sequence length="125" mass="13732">MVKKIHTDQAPQAIGPYSQAIDVGDLIFVSGQIPLDPETMEVVAGDITVQTEQVMKNLQAILTEAGLTFKNVAKFTIYITNMDDFQAINETYAKFLEEPYPARATVEVSKLPKGVGVEMDVIAKK</sequence>
<dbReference type="PROSITE" id="PS01094">
    <property type="entry name" value="UPF0076"/>
    <property type="match status" value="1"/>
</dbReference>
<organism evidence="2 3">
    <name type="scientific">Saliterribacillus persicus</name>
    <dbReference type="NCBI Taxonomy" id="930114"/>
    <lineage>
        <taxon>Bacteria</taxon>
        <taxon>Bacillati</taxon>
        <taxon>Bacillota</taxon>
        <taxon>Bacilli</taxon>
        <taxon>Bacillales</taxon>
        <taxon>Bacillaceae</taxon>
        <taxon>Saliterribacillus</taxon>
    </lineage>
</organism>
<dbReference type="Gene3D" id="3.30.1330.40">
    <property type="entry name" value="RutC-like"/>
    <property type="match status" value="1"/>
</dbReference>
<dbReference type="SUPFAM" id="SSF55298">
    <property type="entry name" value="YjgF-like"/>
    <property type="match status" value="1"/>
</dbReference>
<gene>
    <name evidence="2" type="ORF">DFR57_11416</name>
</gene>
<name>A0A368X8D8_9BACI</name>
<dbReference type="EMBL" id="QPJJ01000014">
    <property type="protein sequence ID" value="RCW64230.1"/>
    <property type="molecule type" value="Genomic_DNA"/>
</dbReference>
<dbReference type="FunFam" id="3.30.1330.40:FF:000001">
    <property type="entry name" value="L-PSP family endoribonuclease"/>
    <property type="match status" value="1"/>
</dbReference>
<dbReference type="AlphaFoldDB" id="A0A368X8D8"/>
<proteinExistence type="inferred from homology"/>
<dbReference type="GO" id="GO:0019239">
    <property type="term" value="F:deaminase activity"/>
    <property type="evidence" value="ECO:0007669"/>
    <property type="project" value="TreeGrafter"/>
</dbReference>
<dbReference type="CDD" id="cd00448">
    <property type="entry name" value="YjgF_YER057c_UK114_family"/>
    <property type="match status" value="1"/>
</dbReference>
<dbReference type="InterPro" id="IPR035959">
    <property type="entry name" value="RutC-like_sf"/>
</dbReference>
<dbReference type="GO" id="GO:0005829">
    <property type="term" value="C:cytosol"/>
    <property type="evidence" value="ECO:0007669"/>
    <property type="project" value="TreeGrafter"/>
</dbReference>
<keyword evidence="3" id="KW-1185">Reference proteome</keyword>
<dbReference type="OrthoDB" id="9803101at2"/>
<dbReference type="InterPro" id="IPR006056">
    <property type="entry name" value="RidA"/>
</dbReference>
<accession>A0A368X8D8</accession>
<dbReference type="InterPro" id="IPR006175">
    <property type="entry name" value="YjgF/YER057c/UK114"/>
</dbReference>
<comment type="similarity">
    <text evidence="1">Belongs to the RutC family.</text>
</comment>
<dbReference type="PANTHER" id="PTHR11803:SF39">
    <property type="entry name" value="2-IMINOBUTANOATE_2-IMINOPROPANOATE DEAMINASE"/>
    <property type="match status" value="1"/>
</dbReference>
<dbReference type="Proteomes" id="UP000252585">
    <property type="component" value="Unassembled WGS sequence"/>
</dbReference>
<evidence type="ECO:0000313" key="2">
    <source>
        <dbReference type="EMBL" id="RCW64230.1"/>
    </source>
</evidence>
<dbReference type="Pfam" id="PF01042">
    <property type="entry name" value="Ribonuc_L-PSP"/>
    <property type="match status" value="1"/>
</dbReference>
<dbReference type="NCBIfam" id="TIGR00004">
    <property type="entry name" value="Rid family detoxifying hydrolase"/>
    <property type="match status" value="1"/>
</dbReference>
<evidence type="ECO:0000313" key="3">
    <source>
        <dbReference type="Proteomes" id="UP000252585"/>
    </source>
</evidence>
<protein>
    <submittedName>
        <fullName evidence="2">2-iminobutanoate/2-iminopropanoate deaminase</fullName>
    </submittedName>
</protein>